<protein>
    <recommendedName>
        <fullName evidence="2">Transcription factor CBF/NF-Y/archaeal histone domain-containing protein</fullName>
    </recommendedName>
</protein>
<dbReference type="EMBL" id="HBIU01029054">
    <property type="protein sequence ID" value="CAE0634649.1"/>
    <property type="molecule type" value="Transcribed_RNA"/>
</dbReference>
<organism evidence="3">
    <name type="scientific">Heterosigma akashiwo</name>
    <name type="common">Chromophytic alga</name>
    <name type="synonym">Heterosigma carterae</name>
    <dbReference type="NCBI Taxonomy" id="2829"/>
    <lineage>
        <taxon>Eukaryota</taxon>
        <taxon>Sar</taxon>
        <taxon>Stramenopiles</taxon>
        <taxon>Ochrophyta</taxon>
        <taxon>Raphidophyceae</taxon>
        <taxon>Chattonellales</taxon>
        <taxon>Chattonellaceae</taxon>
        <taxon>Heterosigma</taxon>
    </lineage>
</organism>
<dbReference type="AlphaFoldDB" id="A0A7S4D8B0"/>
<dbReference type="InterPro" id="IPR009072">
    <property type="entry name" value="Histone-fold"/>
</dbReference>
<dbReference type="Gene3D" id="1.10.20.10">
    <property type="entry name" value="Histone, subunit A"/>
    <property type="match status" value="1"/>
</dbReference>
<feature type="region of interest" description="Disordered" evidence="1">
    <location>
        <begin position="83"/>
        <end position="123"/>
    </location>
</feature>
<sequence>MSGTTIPLASVRRCVDHANPGAVFSKAAYEGLLICCEEFITMVTSEASNTRPNTLKIDHLQLALKGLDFEALCSHLPEQEQDGESCFYQSNESESDAEASTGVSSSNKKKKKTAQQIVSVTQC</sequence>
<proteinExistence type="predicted"/>
<feature type="domain" description="Transcription factor CBF/NF-Y/archaeal histone" evidence="2">
    <location>
        <begin position="5"/>
        <end position="64"/>
    </location>
</feature>
<name>A0A7S4D8B0_HETAK</name>
<dbReference type="SUPFAM" id="SSF47113">
    <property type="entry name" value="Histone-fold"/>
    <property type="match status" value="1"/>
</dbReference>
<evidence type="ECO:0000313" key="3">
    <source>
        <dbReference type="EMBL" id="CAE0634649.1"/>
    </source>
</evidence>
<dbReference type="InterPro" id="IPR003958">
    <property type="entry name" value="CBFA_NFYB_domain"/>
</dbReference>
<reference evidence="3" key="1">
    <citation type="submission" date="2021-01" db="EMBL/GenBank/DDBJ databases">
        <authorList>
            <person name="Corre E."/>
            <person name="Pelletier E."/>
            <person name="Niang G."/>
            <person name="Scheremetjew M."/>
            <person name="Finn R."/>
            <person name="Kale V."/>
            <person name="Holt S."/>
            <person name="Cochrane G."/>
            <person name="Meng A."/>
            <person name="Brown T."/>
            <person name="Cohen L."/>
        </authorList>
    </citation>
    <scope>NUCLEOTIDE SEQUENCE</scope>
    <source>
        <strain evidence="3">CCMP3107</strain>
    </source>
</reference>
<evidence type="ECO:0000259" key="2">
    <source>
        <dbReference type="Pfam" id="PF00808"/>
    </source>
</evidence>
<dbReference type="Pfam" id="PF00808">
    <property type="entry name" value="CBFD_NFYB_HMF"/>
    <property type="match status" value="1"/>
</dbReference>
<accession>A0A7S4D8B0</accession>
<feature type="compositionally biased region" description="Polar residues" evidence="1">
    <location>
        <begin position="114"/>
        <end position="123"/>
    </location>
</feature>
<dbReference type="GO" id="GO:0046982">
    <property type="term" value="F:protein heterodimerization activity"/>
    <property type="evidence" value="ECO:0007669"/>
    <property type="project" value="InterPro"/>
</dbReference>
<gene>
    <name evidence="3" type="ORF">HAKA00212_LOCUS13389</name>
</gene>
<evidence type="ECO:0000256" key="1">
    <source>
        <dbReference type="SAM" id="MobiDB-lite"/>
    </source>
</evidence>